<dbReference type="GeneID" id="7202780"/>
<feature type="compositionally biased region" description="Polar residues" evidence="1">
    <location>
        <begin position="152"/>
        <end position="168"/>
    </location>
</feature>
<feature type="compositionally biased region" description="Basic residues" evidence="1">
    <location>
        <begin position="16"/>
        <end position="27"/>
    </location>
</feature>
<evidence type="ECO:0008006" key="5">
    <source>
        <dbReference type="Google" id="ProtNLM"/>
    </source>
</evidence>
<organism evidence="3 4">
    <name type="scientific">Phaeodactylum tricornutum (strain CCAP 1055/1)</name>
    <dbReference type="NCBI Taxonomy" id="556484"/>
    <lineage>
        <taxon>Eukaryota</taxon>
        <taxon>Sar</taxon>
        <taxon>Stramenopiles</taxon>
        <taxon>Ochrophyta</taxon>
        <taxon>Bacillariophyta</taxon>
        <taxon>Bacillariophyceae</taxon>
        <taxon>Bacillariophycidae</taxon>
        <taxon>Naviculales</taxon>
        <taxon>Phaeodactylaceae</taxon>
        <taxon>Phaeodactylum</taxon>
    </lineage>
</organism>
<feature type="region of interest" description="Disordered" evidence="1">
    <location>
        <begin position="423"/>
        <end position="453"/>
    </location>
</feature>
<feature type="compositionally biased region" description="Acidic residues" evidence="1">
    <location>
        <begin position="487"/>
        <end position="497"/>
    </location>
</feature>
<dbReference type="InParanoid" id="B7G414"/>
<reference evidence="3 4" key="1">
    <citation type="journal article" date="2008" name="Nature">
        <title>The Phaeodactylum genome reveals the evolutionary history of diatom genomes.</title>
        <authorList>
            <person name="Bowler C."/>
            <person name="Allen A.E."/>
            <person name="Badger J.H."/>
            <person name="Grimwood J."/>
            <person name="Jabbari K."/>
            <person name="Kuo A."/>
            <person name="Maheswari U."/>
            <person name="Martens C."/>
            <person name="Maumus F."/>
            <person name="Otillar R.P."/>
            <person name="Rayko E."/>
            <person name="Salamov A."/>
            <person name="Vandepoele K."/>
            <person name="Beszteri B."/>
            <person name="Gruber A."/>
            <person name="Heijde M."/>
            <person name="Katinka M."/>
            <person name="Mock T."/>
            <person name="Valentin K."/>
            <person name="Verret F."/>
            <person name="Berges J.A."/>
            <person name="Brownlee C."/>
            <person name="Cadoret J.P."/>
            <person name="Chiovitti A."/>
            <person name="Choi C.J."/>
            <person name="Coesel S."/>
            <person name="De Martino A."/>
            <person name="Detter J.C."/>
            <person name="Durkin C."/>
            <person name="Falciatore A."/>
            <person name="Fournet J."/>
            <person name="Haruta M."/>
            <person name="Huysman M.J."/>
            <person name="Jenkins B.D."/>
            <person name="Jiroutova K."/>
            <person name="Jorgensen R.E."/>
            <person name="Joubert Y."/>
            <person name="Kaplan A."/>
            <person name="Kroger N."/>
            <person name="Kroth P.G."/>
            <person name="La Roche J."/>
            <person name="Lindquist E."/>
            <person name="Lommer M."/>
            <person name="Martin-Jezequel V."/>
            <person name="Lopez P.J."/>
            <person name="Lucas S."/>
            <person name="Mangogna M."/>
            <person name="McGinnis K."/>
            <person name="Medlin L.K."/>
            <person name="Montsant A."/>
            <person name="Oudot-Le Secq M.P."/>
            <person name="Napoli C."/>
            <person name="Obornik M."/>
            <person name="Parker M.S."/>
            <person name="Petit J.L."/>
            <person name="Porcel B.M."/>
            <person name="Poulsen N."/>
            <person name="Robison M."/>
            <person name="Rychlewski L."/>
            <person name="Rynearson T.A."/>
            <person name="Schmutz J."/>
            <person name="Shapiro H."/>
            <person name="Siaut M."/>
            <person name="Stanley M."/>
            <person name="Sussman M.R."/>
            <person name="Taylor A.R."/>
            <person name="Vardi A."/>
            <person name="von Dassow P."/>
            <person name="Vyverman W."/>
            <person name="Willis A."/>
            <person name="Wyrwicz L.S."/>
            <person name="Rokhsar D.S."/>
            <person name="Weissenbach J."/>
            <person name="Armbrust E.V."/>
            <person name="Green B.R."/>
            <person name="Van de Peer Y."/>
            <person name="Grigoriev I.V."/>
        </authorList>
    </citation>
    <scope>NUCLEOTIDE SEQUENCE [LARGE SCALE GENOMIC DNA]</scope>
    <source>
        <strain evidence="3 4">CCAP 1055/1</strain>
    </source>
</reference>
<protein>
    <recommendedName>
        <fullName evidence="5">PDZ domain-containing protein</fullName>
    </recommendedName>
</protein>
<sequence>MEDSRQKASNGDQTTRRHKNSKEKRPNHCLFQTANESLETMPSETLRYLLALWIVSLSVMSIGFILSGPRASPLPRGYFLVDNTSDSLVAAAAAAAVYLPRPVGWWGFPSTSISQQPRFLRGSDATSRRESDTLAHEFWMYTNTNTEHILTHTSGNSRHPTSQVTAVPQSERDHNDPQTVWLKADEVSEKTLFVCREIRDETNRFTVATPRRLAIQDDRGASSNTAESEESLRPVGKNPTLIPEPSTDNDATPPTESTTPSQANTSRDSRFWNLVVVAMFLALAAIIVISAVVLRFCNRKQGKTSKGRRETHAAATEADLSKIARIQATALPPPVNVISSRNSQILDDDDWSLSRISTMTASLVDLDGTLEERLAEYLQQQRIAEGEAEITATIIEDLDGHGVSRANTSDSVSTRGHVSSALSYRSTSPDWSDVDEIDSKSVESGDIESGTPHLRGEVFMDTHATPKMSNLTTLNSSTDSDIYTLEERDDDDGDENDSLEWRELVDDKQKILEKVVASIPSEDRFIRPVSRGPLEPEDNHFVRDVYFVPIVTTGTSLGLDVLDASCEVTHPIVSSIHEQSPLTDRVFEGDILLAVNESETAGWTNTKLSTWMAHHSKTSAAIKLTIMSSHTAGVNVSAASAASLRFELSS</sequence>
<dbReference type="HOGENOM" id="CLU_421801_0_0_1"/>
<feature type="region of interest" description="Disordered" evidence="1">
    <location>
        <begin position="469"/>
        <end position="497"/>
    </location>
</feature>
<evidence type="ECO:0000256" key="1">
    <source>
        <dbReference type="SAM" id="MobiDB-lite"/>
    </source>
</evidence>
<accession>B7G414</accession>
<feature type="compositionally biased region" description="Low complexity" evidence="1">
    <location>
        <begin position="469"/>
        <end position="481"/>
    </location>
</feature>
<feature type="region of interest" description="Disordered" evidence="1">
    <location>
        <begin position="152"/>
        <end position="178"/>
    </location>
</feature>
<evidence type="ECO:0000256" key="2">
    <source>
        <dbReference type="SAM" id="Phobius"/>
    </source>
</evidence>
<dbReference type="KEGG" id="pti:PHATRDRAFT_47542"/>
<feature type="transmembrane region" description="Helical" evidence="2">
    <location>
        <begin position="271"/>
        <end position="294"/>
    </location>
</feature>
<gene>
    <name evidence="3" type="ORF">PHATRDRAFT_47542</name>
</gene>
<dbReference type="PaxDb" id="2850-Phatr47542"/>
<evidence type="ECO:0000313" key="3">
    <source>
        <dbReference type="EMBL" id="EEC46532.1"/>
    </source>
</evidence>
<proteinExistence type="predicted"/>
<feature type="transmembrane region" description="Helical" evidence="2">
    <location>
        <begin position="48"/>
        <end position="68"/>
    </location>
</feature>
<feature type="transmembrane region" description="Helical" evidence="2">
    <location>
        <begin position="88"/>
        <end position="108"/>
    </location>
</feature>
<feature type="compositionally biased region" description="Polar residues" evidence="1">
    <location>
        <begin position="246"/>
        <end position="265"/>
    </location>
</feature>
<dbReference type="OrthoDB" id="10686365at2759"/>
<keyword evidence="2" id="KW-1133">Transmembrane helix</keyword>
<dbReference type="SUPFAM" id="SSF50156">
    <property type="entry name" value="PDZ domain-like"/>
    <property type="match status" value="1"/>
</dbReference>
<dbReference type="AlphaFoldDB" id="B7G414"/>
<feature type="region of interest" description="Disordered" evidence="1">
    <location>
        <begin position="1"/>
        <end position="27"/>
    </location>
</feature>
<feature type="region of interest" description="Disordered" evidence="1">
    <location>
        <begin position="216"/>
        <end position="265"/>
    </location>
</feature>
<keyword evidence="4" id="KW-1185">Reference proteome</keyword>
<dbReference type="RefSeq" id="XP_002181992.1">
    <property type="nucleotide sequence ID" value="XM_002181956.1"/>
</dbReference>
<dbReference type="Proteomes" id="UP000000759">
    <property type="component" value="Chromosome 14"/>
</dbReference>
<reference evidence="4" key="2">
    <citation type="submission" date="2008-08" db="EMBL/GenBank/DDBJ databases">
        <authorList>
            <consortium name="Diatom Consortium"/>
            <person name="Grigoriev I."/>
            <person name="Grimwood J."/>
            <person name="Kuo A."/>
            <person name="Otillar R.P."/>
            <person name="Salamov A."/>
            <person name="Detter J.C."/>
            <person name="Lindquist E."/>
            <person name="Shapiro H."/>
            <person name="Lucas S."/>
            <person name="Glavina del Rio T."/>
            <person name="Pitluck S."/>
            <person name="Rokhsar D."/>
            <person name="Bowler C."/>
        </authorList>
    </citation>
    <scope>GENOME REANNOTATION</scope>
    <source>
        <strain evidence="4">CCAP 1055/1</strain>
    </source>
</reference>
<keyword evidence="2" id="KW-0812">Transmembrane</keyword>
<dbReference type="EMBL" id="CM000616">
    <property type="protein sequence ID" value="EEC46532.1"/>
    <property type="molecule type" value="Genomic_DNA"/>
</dbReference>
<keyword evidence="2" id="KW-0472">Membrane</keyword>
<name>B7G414_PHATC</name>
<evidence type="ECO:0000313" key="4">
    <source>
        <dbReference type="Proteomes" id="UP000000759"/>
    </source>
</evidence>
<dbReference type="InterPro" id="IPR036034">
    <property type="entry name" value="PDZ_sf"/>
</dbReference>